<dbReference type="EMBL" id="MNCJ02000323">
    <property type="protein sequence ID" value="KAF5794398.1"/>
    <property type="molecule type" value="Genomic_DNA"/>
</dbReference>
<dbReference type="EMBL" id="CM007902">
    <property type="protein sequence ID" value="OTG01753.1"/>
    <property type="molecule type" value="Genomic_DNA"/>
</dbReference>
<evidence type="ECO:0000313" key="2">
    <source>
        <dbReference type="EMBL" id="OTG01753.1"/>
    </source>
</evidence>
<accession>A0A251ST76</accession>
<dbReference type="AlphaFoldDB" id="A0A251ST76"/>
<name>A0A251ST76_HELAN</name>
<sequence>MMDSLQFNLKQQFDEDEVSGFIKIKTKSQYYPDSRGMREVIYVLCSKNQFNNGVEFKQRIGFSINLEE</sequence>
<dbReference type="InParanoid" id="A0A251ST76"/>
<evidence type="ECO:0000313" key="3">
    <source>
        <dbReference type="Proteomes" id="UP000215914"/>
    </source>
</evidence>
<gene>
    <name evidence="2" type="ORF">HannXRQ_Chr13g0405441</name>
    <name evidence="1" type="ORF">HanXRQr2_Chr08g0327641</name>
</gene>
<dbReference type="Gramene" id="mRNA:HanXRQr2_Chr08g0327641">
    <property type="protein sequence ID" value="mRNA:HanXRQr2_Chr08g0327641"/>
    <property type="gene ID" value="HanXRQr2_Chr08g0327641"/>
</dbReference>
<keyword evidence="3" id="KW-1185">Reference proteome</keyword>
<dbReference type="Proteomes" id="UP000215914">
    <property type="component" value="Chromosome 13"/>
</dbReference>
<protein>
    <submittedName>
        <fullName evidence="2">Uncharacterized protein</fullName>
    </submittedName>
</protein>
<proteinExistence type="predicted"/>
<organism evidence="2 3">
    <name type="scientific">Helianthus annuus</name>
    <name type="common">Common sunflower</name>
    <dbReference type="NCBI Taxonomy" id="4232"/>
    <lineage>
        <taxon>Eukaryota</taxon>
        <taxon>Viridiplantae</taxon>
        <taxon>Streptophyta</taxon>
        <taxon>Embryophyta</taxon>
        <taxon>Tracheophyta</taxon>
        <taxon>Spermatophyta</taxon>
        <taxon>Magnoliopsida</taxon>
        <taxon>eudicotyledons</taxon>
        <taxon>Gunneridae</taxon>
        <taxon>Pentapetalae</taxon>
        <taxon>asterids</taxon>
        <taxon>campanulids</taxon>
        <taxon>Asterales</taxon>
        <taxon>Asteraceae</taxon>
        <taxon>Asteroideae</taxon>
        <taxon>Heliantheae alliance</taxon>
        <taxon>Heliantheae</taxon>
        <taxon>Helianthus</taxon>
    </lineage>
</organism>
<reference evidence="2" key="2">
    <citation type="submission" date="2017-02" db="EMBL/GenBank/DDBJ databases">
        <title>Sunflower complete genome.</title>
        <authorList>
            <person name="Langlade N."/>
            <person name="Munos S."/>
        </authorList>
    </citation>
    <scope>NUCLEOTIDE SEQUENCE [LARGE SCALE GENOMIC DNA]</scope>
    <source>
        <tissue evidence="2">Leaves</tissue>
    </source>
</reference>
<reference evidence="1" key="3">
    <citation type="submission" date="2020-06" db="EMBL/GenBank/DDBJ databases">
        <title>Helianthus annuus Genome sequencing and assembly Release 2.</title>
        <authorList>
            <person name="Gouzy J."/>
            <person name="Langlade N."/>
            <person name="Munos S."/>
        </authorList>
    </citation>
    <scope>NUCLEOTIDE SEQUENCE</scope>
    <source>
        <tissue evidence="1">Leaves</tissue>
    </source>
</reference>
<evidence type="ECO:0000313" key="1">
    <source>
        <dbReference type="EMBL" id="KAF5794398.1"/>
    </source>
</evidence>
<reference evidence="1 3" key="1">
    <citation type="journal article" date="2017" name="Nature">
        <title>The sunflower genome provides insights into oil metabolism, flowering and Asterid evolution.</title>
        <authorList>
            <person name="Badouin H."/>
            <person name="Gouzy J."/>
            <person name="Grassa C.J."/>
            <person name="Murat F."/>
            <person name="Staton S.E."/>
            <person name="Cottret L."/>
            <person name="Lelandais-Briere C."/>
            <person name="Owens G.L."/>
            <person name="Carrere S."/>
            <person name="Mayjonade B."/>
            <person name="Legrand L."/>
            <person name="Gill N."/>
            <person name="Kane N.C."/>
            <person name="Bowers J.E."/>
            <person name="Hubner S."/>
            <person name="Bellec A."/>
            <person name="Berard A."/>
            <person name="Berges H."/>
            <person name="Blanchet N."/>
            <person name="Boniface M.C."/>
            <person name="Brunel D."/>
            <person name="Catrice O."/>
            <person name="Chaidir N."/>
            <person name="Claudel C."/>
            <person name="Donnadieu C."/>
            <person name="Faraut T."/>
            <person name="Fievet G."/>
            <person name="Helmstetter N."/>
            <person name="King M."/>
            <person name="Knapp S.J."/>
            <person name="Lai Z."/>
            <person name="Le Paslier M.C."/>
            <person name="Lippi Y."/>
            <person name="Lorenzon L."/>
            <person name="Mandel J.R."/>
            <person name="Marage G."/>
            <person name="Marchand G."/>
            <person name="Marquand E."/>
            <person name="Bret-Mestries E."/>
            <person name="Morien E."/>
            <person name="Nambeesan S."/>
            <person name="Nguyen T."/>
            <person name="Pegot-Espagnet P."/>
            <person name="Pouilly N."/>
            <person name="Raftis F."/>
            <person name="Sallet E."/>
            <person name="Schiex T."/>
            <person name="Thomas J."/>
            <person name="Vandecasteele C."/>
            <person name="Vares D."/>
            <person name="Vear F."/>
            <person name="Vautrin S."/>
            <person name="Crespi M."/>
            <person name="Mangin B."/>
            <person name="Burke J.M."/>
            <person name="Salse J."/>
            <person name="Munos S."/>
            <person name="Vincourt P."/>
            <person name="Rieseberg L.H."/>
            <person name="Langlade N.B."/>
        </authorList>
    </citation>
    <scope>NUCLEOTIDE SEQUENCE [LARGE SCALE GENOMIC DNA]</scope>
    <source>
        <strain evidence="3">cv. SF193</strain>
        <tissue evidence="1">Leaves</tissue>
    </source>
</reference>